<dbReference type="SUPFAM" id="SSF51695">
    <property type="entry name" value="PLC-like phosphodiesterases"/>
    <property type="match status" value="1"/>
</dbReference>
<evidence type="ECO:0000313" key="3">
    <source>
        <dbReference type="Proteomes" id="UP000317496"/>
    </source>
</evidence>
<dbReference type="AlphaFoldDB" id="A0A516H4E8"/>
<evidence type="ECO:0000259" key="1">
    <source>
        <dbReference type="PROSITE" id="PS51704"/>
    </source>
</evidence>
<name>A0A516H4E8_9PROT</name>
<dbReference type="Gene3D" id="3.20.20.190">
    <property type="entry name" value="Phosphatidylinositol (PI) phosphodiesterase"/>
    <property type="match status" value="1"/>
</dbReference>
<dbReference type="PROSITE" id="PS51704">
    <property type="entry name" value="GP_PDE"/>
    <property type="match status" value="1"/>
</dbReference>
<dbReference type="GO" id="GO:0008081">
    <property type="term" value="F:phosphoric diester hydrolase activity"/>
    <property type="evidence" value="ECO:0007669"/>
    <property type="project" value="InterPro"/>
</dbReference>
<dbReference type="GO" id="GO:0006629">
    <property type="term" value="P:lipid metabolic process"/>
    <property type="evidence" value="ECO:0007669"/>
    <property type="project" value="InterPro"/>
</dbReference>
<feature type="domain" description="GP-PDE" evidence="1">
    <location>
        <begin position="12"/>
        <end position="252"/>
    </location>
</feature>
<dbReference type="KEGG" id="fer:FNB15_15665"/>
<dbReference type="InterPro" id="IPR017946">
    <property type="entry name" value="PLC-like_Pdiesterase_TIM-brl"/>
</dbReference>
<dbReference type="Proteomes" id="UP000317496">
    <property type="component" value="Chromosome"/>
</dbReference>
<sequence length="252" mass="28026">MPRLDIPKWLTKTPVAHRGLHDIAKGVPENSLLAFRKAMEAGYAIETDVRITGDKQVVVFHDPDLTRLCGRDGIVCQMPLADLKPLRLLGTEETVPSFRDLLDLVQGAVPLVVEIKKDKGEPVGPLESSVARMLQHYPGPFVIQSFNPRTVKWFEKNAPQIIRGQIATDLANMTKGLNWFTRLQLKRALMTGYGNPDFLAYDVRDLPSEITAAARRRGLPLLSWTVRTPGERARAAAHADNVIFEDLSTTAV</sequence>
<protein>
    <submittedName>
        <fullName evidence="2">Glycerophosphodiester phosphodiesterase</fullName>
    </submittedName>
</protein>
<dbReference type="RefSeq" id="WP_144069608.1">
    <property type="nucleotide sequence ID" value="NZ_CP041636.1"/>
</dbReference>
<proteinExistence type="predicted"/>
<gene>
    <name evidence="2" type="ORF">FNB15_15665</name>
</gene>
<dbReference type="Pfam" id="PF03009">
    <property type="entry name" value="GDPD"/>
    <property type="match status" value="1"/>
</dbReference>
<reference evidence="2 3" key="1">
    <citation type="submission" date="2019-07" db="EMBL/GenBank/DDBJ databases">
        <title>Genome sequencing for Ferrovibrio sp. K5.</title>
        <authorList>
            <person name="Park S.-J."/>
        </authorList>
    </citation>
    <scope>NUCLEOTIDE SEQUENCE [LARGE SCALE GENOMIC DNA]</scope>
    <source>
        <strain evidence="2 3">K5</strain>
    </source>
</reference>
<organism evidence="2 3">
    <name type="scientific">Ferrovibrio terrae</name>
    <dbReference type="NCBI Taxonomy" id="2594003"/>
    <lineage>
        <taxon>Bacteria</taxon>
        <taxon>Pseudomonadati</taxon>
        <taxon>Pseudomonadota</taxon>
        <taxon>Alphaproteobacteria</taxon>
        <taxon>Rhodospirillales</taxon>
        <taxon>Rhodospirillaceae</taxon>
        <taxon>Ferrovibrio</taxon>
    </lineage>
</organism>
<keyword evidence="3" id="KW-1185">Reference proteome</keyword>
<dbReference type="CDD" id="cd08585">
    <property type="entry name" value="GDPD_like_3"/>
    <property type="match status" value="1"/>
</dbReference>
<accession>A0A516H4E8</accession>
<evidence type="ECO:0000313" key="2">
    <source>
        <dbReference type="EMBL" id="QDO98627.1"/>
    </source>
</evidence>
<dbReference type="OrthoDB" id="9787897at2"/>
<dbReference type="EMBL" id="CP041636">
    <property type="protein sequence ID" value="QDO98627.1"/>
    <property type="molecule type" value="Genomic_DNA"/>
</dbReference>
<dbReference type="InterPro" id="IPR030395">
    <property type="entry name" value="GP_PDE_dom"/>
</dbReference>
<dbReference type="PANTHER" id="PTHR46211">
    <property type="entry name" value="GLYCEROPHOSPHORYL DIESTER PHOSPHODIESTERASE"/>
    <property type="match status" value="1"/>
</dbReference>
<dbReference type="PANTHER" id="PTHR46211:SF1">
    <property type="entry name" value="GLYCEROPHOSPHODIESTER PHOSPHODIESTERASE, CYTOPLASMIC"/>
    <property type="match status" value="1"/>
</dbReference>